<sequence length="253" mass="27231">MNKGNVWLVGAGPGDAGLITVKGLRCIQSADVIVHDRLVNPELIAQVPDHCEIINVGKEHDYHPIPQEAINQILVKHAQAGKQVVRLKGGDPYVFGRGGEEAEVLAQHGIKFEIVPGISSSIGGLAYAGIPVTHRNYASSFHVVTGHTSQDNAQQNWEILAQLEGTLIILMGMTRLEEICQQLMLYGKSPATPAAVIMYASQPKQKSVIGTLETLAAKVEEQNLHAPALIVIGEVVNLGATLSFLPLTEQFNE</sequence>
<reference evidence="11 12" key="1">
    <citation type="submission" date="2023-02" db="EMBL/GenBank/DDBJ databases">
        <title>Entomopathogenic bacteria.</title>
        <authorList>
            <person name="Machado R.A."/>
        </authorList>
    </citation>
    <scope>NUCLEOTIDE SEQUENCE [LARGE SCALE GENOMIC DNA]</scope>
    <source>
        <strain evidence="11 12">XENO-2</strain>
    </source>
</reference>
<dbReference type="Pfam" id="PF00590">
    <property type="entry name" value="TP_methylase"/>
    <property type="match status" value="1"/>
</dbReference>
<dbReference type="PANTHER" id="PTHR45790">
    <property type="entry name" value="SIROHEME SYNTHASE-RELATED"/>
    <property type="match status" value="1"/>
</dbReference>
<comment type="pathway">
    <text evidence="1">Cofactor biosynthesis; adenosylcobalamin biosynthesis.</text>
</comment>
<evidence type="ECO:0000313" key="12">
    <source>
        <dbReference type="Proteomes" id="UP001220225"/>
    </source>
</evidence>
<evidence type="ECO:0000259" key="10">
    <source>
        <dbReference type="Pfam" id="PF00590"/>
    </source>
</evidence>
<dbReference type="InterPro" id="IPR000878">
    <property type="entry name" value="4pyrrol_Mease"/>
</dbReference>
<proteinExistence type="inferred from homology"/>
<keyword evidence="6" id="KW-0949">S-adenosyl-L-methionine</keyword>
<keyword evidence="7" id="KW-0627">Porphyrin biosynthesis</keyword>
<evidence type="ECO:0000313" key="11">
    <source>
        <dbReference type="EMBL" id="MDC9598340.1"/>
    </source>
</evidence>
<feature type="domain" description="Tetrapyrrole methylase" evidence="10">
    <location>
        <begin position="6"/>
        <end position="216"/>
    </location>
</feature>
<dbReference type="InterPro" id="IPR035996">
    <property type="entry name" value="4pyrrol_Methylase_sf"/>
</dbReference>
<comment type="similarity">
    <text evidence="2 9">Belongs to the precorrin methyltransferase family.</text>
</comment>
<name>A0ABT5LZA4_9GAMM</name>
<dbReference type="Proteomes" id="UP001220225">
    <property type="component" value="Unassembled WGS sequence"/>
</dbReference>
<dbReference type="InterPro" id="IPR014777">
    <property type="entry name" value="4pyrrole_Mease_sub1"/>
</dbReference>
<protein>
    <recommendedName>
        <fullName evidence="3">uroporphyrinogen-III C-methyltransferase</fullName>
        <ecNumber evidence="3">2.1.1.107</ecNumber>
    </recommendedName>
</protein>
<dbReference type="NCBIfam" id="NF004790">
    <property type="entry name" value="PRK06136.1"/>
    <property type="match status" value="1"/>
</dbReference>
<dbReference type="SUPFAM" id="SSF53790">
    <property type="entry name" value="Tetrapyrrole methylase"/>
    <property type="match status" value="1"/>
</dbReference>
<comment type="caution">
    <text evidence="11">The sequence shown here is derived from an EMBL/GenBank/DDBJ whole genome shotgun (WGS) entry which is preliminary data.</text>
</comment>
<dbReference type="InterPro" id="IPR050161">
    <property type="entry name" value="Siro_Cobalamin_biosynth"/>
</dbReference>
<dbReference type="EC" id="2.1.1.107" evidence="3"/>
<dbReference type="CDD" id="cd11642">
    <property type="entry name" value="SUMT"/>
    <property type="match status" value="1"/>
</dbReference>
<dbReference type="PROSITE" id="PS00840">
    <property type="entry name" value="SUMT_2"/>
    <property type="match status" value="1"/>
</dbReference>
<dbReference type="NCBIfam" id="TIGR01469">
    <property type="entry name" value="cobA_cysG_Cterm"/>
    <property type="match status" value="1"/>
</dbReference>
<evidence type="ECO:0000256" key="4">
    <source>
        <dbReference type="ARBA" id="ARBA00022603"/>
    </source>
</evidence>
<evidence type="ECO:0000256" key="8">
    <source>
        <dbReference type="ARBA" id="ARBA00025705"/>
    </source>
</evidence>
<evidence type="ECO:0000256" key="9">
    <source>
        <dbReference type="RuleBase" id="RU003960"/>
    </source>
</evidence>
<dbReference type="InterPro" id="IPR006366">
    <property type="entry name" value="CobA/CysG_C"/>
</dbReference>
<dbReference type="Gene3D" id="3.30.950.10">
    <property type="entry name" value="Methyltransferase, Cobalt-precorrin-4 Transmethylase, Domain 2"/>
    <property type="match status" value="1"/>
</dbReference>
<dbReference type="GO" id="GO:0032259">
    <property type="term" value="P:methylation"/>
    <property type="evidence" value="ECO:0007669"/>
    <property type="project" value="UniProtKB-KW"/>
</dbReference>
<dbReference type="InterPro" id="IPR014776">
    <property type="entry name" value="4pyrrole_Mease_sub2"/>
</dbReference>
<accession>A0ABT5LZA4</accession>
<keyword evidence="4 9" id="KW-0489">Methyltransferase</keyword>
<evidence type="ECO:0000256" key="7">
    <source>
        <dbReference type="ARBA" id="ARBA00023244"/>
    </source>
</evidence>
<organism evidence="11 12">
    <name type="scientific">Xenorhabdus anantnagensis</name>
    <dbReference type="NCBI Taxonomy" id="3025875"/>
    <lineage>
        <taxon>Bacteria</taxon>
        <taxon>Pseudomonadati</taxon>
        <taxon>Pseudomonadota</taxon>
        <taxon>Gammaproteobacteria</taxon>
        <taxon>Enterobacterales</taxon>
        <taxon>Morganellaceae</taxon>
        <taxon>Xenorhabdus</taxon>
    </lineage>
</organism>
<evidence type="ECO:0000256" key="3">
    <source>
        <dbReference type="ARBA" id="ARBA00012162"/>
    </source>
</evidence>
<dbReference type="InterPro" id="IPR003043">
    <property type="entry name" value="Uropor_MeTrfase_CS"/>
</dbReference>
<gene>
    <name evidence="11" type="primary">cobA</name>
    <name evidence="11" type="ORF">PSI14_16180</name>
</gene>
<comment type="pathway">
    <text evidence="8">Porphyrin-containing compound metabolism; siroheme biosynthesis; precorrin-2 from uroporphyrinogen III: step 1/1.</text>
</comment>
<dbReference type="Gene3D" id="3.40.1010.10">
    <property type="entry name" value="Cobalt-precorrin-4 Transmethylase, Domain 1"/>
    <property type="match status" value="1"/>
</dbReference>
<evidence type="ECO:0000256" key="5">
    <source>
        <dbReference type="ARBA" id="ARBA00022679"/>
    </source>
</evidence>
<dbReference type="PROSITE" id="PS00839">
    <property type="entry name" value="SUMT_1"/>
    <property type="match status" value="1"/>
</dbReference>
<keyword evidence="5 9" id="KW-0808">Transferase</keyword>
<keyword evidence="12" id="KW-1185">Reference proteome</keyword>
<evidence type="ECO:0000256" key="2">
    <source>
        <dbReference type="ARBA" id="ARBA00005879"/>
    </source>
</evidence>
<dbReference type="EMBL" id="JAQRFN010000027">
    <property type="protein sequence ID" value="MDC9598340.1"/>
    <property type="molecule type" value="Genomic_DNA"/>
</dbReference>
<dbReference type="PANTHER" id="PTHR45790:SF3">
    <property type="entry name" value="S-ADENOSYL-L-METHIONINE-DEPENDENT UROPORPHYRINOGEN III METHYLTRANSFERASE, CHLOROPLASTIC"/>
    <property type="match status" value="1"/>
</dbReference>
<dbReference type="GO" id="GO:0004851">
    <property type="term" value="F:uroporphyrin-III C-methyltransferase activity"/>
    <property type="evidence" value="ECO:0007669"/>
    <property type="project" value="UniProtKB-EC"/>
</dbReference>
<evidence type="ECO:0000256" key="1">
    <source>
        <dbReference type="ARBA" id="ARBA00004953"/>
    </source>
</evidence>
<dbReference type="RefSeq" id="WP_273576851.1">
    <property type="nucleotide sequence ID" value="NZ_JAQRFN010000027.1"/>
</dbReference>
<evidence type="ECO:0000256" key="6">
    <source>
        <dbReference type="ARBA" id="ARBA00022691"/>
    </source>
</evidence>